<dbReference type="InterPro" id="IPR052339">
    <property type="entry name" value="Fe-S_Maturation_MIP18"/>
</dbReference>
<evidence type="ECO:0000259" key="2">
    <source>
        <dbReference type="Pfam" id="PF01883"/>
    </source>
</evidence>
<dbReference type="PANTHER" id="PTHR42831">
    <property type="entry name" value="FE-S PROTEIN MATURATION AUXILIARY FACTOR YITW"/>
    <property type="match status" value="1"/>
</dbReference>
<gene>
    <name evidence="3" type="ORF">DRB17_16190</name>
</gene>
<protein>
    <submittedName>
        <fullName evidence="3">SUF system Fe-S cluster assembly protein</fullName>
    </submittedName>
</protein>
<feature type="compositionally biased region" description="Polar residues" evidence="1">
    <location>
        <begin position="18"/>
        <end position="34"/>
    </location>
</feature>
<evidence type="ECO:0000313" key="4">
    <source>
        <dbReference type="Proteomes" id="UP000253941"/>
    </source>
</evidence>
<dbReference type="SUPFAM" id="SSF117916">
    <property type="entry name" value="Fe-S cluster assembly (FSCA) domain-like"/>
    <property type="match status" value="1"/>
</dbReference>
<feature type="domain" description="MIP18 family-like" evidence="2">
    <location>
        <begin position="38"/>
        <end position="110"/>
    </location>
</feature>
<dbReference type="InterPro" id="IPR002744">
    <property type="entry name" value="MIP18-like"/>
</dbReference>
<name>A0A369T5Z3_9PROT</name>
<dbReference type="AlphaFoldDB" id="A0A369T5Z3"/>
<dbReference type="PANTHER" id="PTHR42831:SF1">
    <property type="entry name" value="FE-S PROTEIN MATURATION AUXILIARY FACTOR YITW"/>
    <property type="match status" value="1"/>
</dbReference>
<organism evidence="3 4">
    <name type="scientific">Ferruginivarius sediminum</name>
    <dbReference type="NCBI Taxonomy" id="2661937"/>
    <lineage>
        <taxon>Bacteria</taxon>
        <taxon>Pseudomonadati</taxon>
        <taxon>Pseudomonadota</taxon>
        <taxon>Alphaproteobacteria</taxon>
        <taxon>Rhodospirillales</taxon>
        <taxon>Rhodospirillaceae</taxon>
        <taxon>Ferruginivarius</taxon>
    </lineage>
</organism>
<dbReference type="EMBL" id="QPMH01000020">
    <property type="protein sequence ID" value="RDD60740.1"/>
    <property type="molecule type" value="Genomic_DNA"/>
</dbReference>
<evidence type="ECO:0000313" key="3">
    <source>
        <dbReference type="EMBL" id="RDD60740.1"/>
    </source>
</evidence>
<dbReference type="NCBIfam" id="TIGR02945">
    <property type="entry name" value="SUF_assoc"/>
    <property type="match status" value="1"/>
</dbReference>
<comment type="caution">
    <text evidence="3">The sequence shown here is derived from an EMBL/GenBank/DDBJ whole genome shotgun (WGS) entry which is preliminary data.</text>
</comment>
<sequence length="134" mass="14318">MDPMDMMFGEPLDPSETEGLTATAGQPLDTSKQQPAGEDAVVAAMREVYDPEIPVNIYDLGLIYNMDISDTGDVRVEMTLTAPGCPVAGEMPQMVADSVSRAEGVGQVTVTLTWEPPWTMDHMSEDAKLALGVG</sequence>
<dbReference type="Gene3D" id="3.30.300.130">
    <property type="entry name" value="Fe-S cluster assembly (FSCA)"/>
    <property type="match status" value="1"/>
</dbReference>
<dbReference type="InterPro" id="IPR014291">
    <property type="entry name" value="SUF_FeS_clus_asmbl-assoc"/>
</dbReference>
<accession>A0A369T5Z3</accession>
<reference evidence="3 4" key="1">
    <citation type="submission" date="2018-07" db="EMBL/GenBank/DDBJ databases">
        <title>Venubactetium sediminum gen. nov., sp. nov., isolated from a marine solar saltern.</title>
        <authorList>
            <person name="Wang S."/>
        </authorList>
    </citation>
    <scope>NUCLEOTIDE SEQUENCE [LARGE SCALE GENOMIC DNA]</scope>
    <source>
        <strain evidence="3 4">WD2A32</strain>
    </source>
</reference>
<dbReference type="Pfam" id="PF01883">
    <property type="entry name" value="FeS_assembly_P"/>
    <property type="match status" value="1"/>
</dbReference>
<proteinExistence type="predicted"/>
<dbReference type="Proteomes" id="UP000253941">
    <property type="component" value="Unassembled WGS sequence"/>
</dbReference>
<dbReference type="InterPro" id="IPR034904">
    <property type="entry name" value="FSCA_dom_sf"/>
</dbReference>
<dbReference type="RefSeq" id="WP_114583269.1">
    <property type="nucleotide sequence ID" value="NZ_QPMH01000020.1"/>
</dbReference>
<keyword evidence="4" id="KW-1185">Reference proteome</keyword>
<feature type="region of interest" description="Disordered" evidence="1">
    <location>
        <begin position="1"/>
        <end position="38"/>
    </location>
</feature>
<evidence type="ECO:0000256" key="1">
    <source>
        <dbReference type="SAM" id="MobiDB-lite"/>
    </source>
</evidence>